<name>A0A816KJU7_9BILA</name>
<dbReference type="Gene3D" id="3.10.129.10">
    <property type="entry name" value="Hotdog Thioesterase"/>
    <property type="match status" value="1"/>
</dbReference>
<evidence type="ECO:0000313" key="2">
    <source>
        <dbReference type="EMBL" id="CAF1920163.1"/>
    </source>
</evidence>
<organism evidence="2 3">
    <name type="scientific">Rotaria magnacalcarata</name>
    <dbReference type="NCBI Taxonomy" id="392030"/>
    <lineage>
        <taxon>Eukaryota</taxon>
        <taxon>Metazoa</taxon>
        <taxon>Spiralia</taxon>
        <taxon>Gnathifera</taxon>
        <taxon>Rotifera</taxon>
        <taxon>Eurotatoria</taxon>
        <taxon>Bdelloidea</taxon>
        <taxon>Philodinida</taxon>
        <taxon>Philodinidae</taxon>
        <taxon>Rotaria</taxon>
    </lineage>
</organism>
<dbReference type="SUPFAM" id="SSF54637">
    <property type="entry name" value="Thioesterase/thiol ester dehydrase-isomerase"/>
    <property type="match status" value="1"/>
</dbReference>
<dbReference type="EMBL" id="CAJNRE010000121">
    <property type="protein sequence ID" value="CAF1920163.1"/>
    <property type="molecule type" value="Genomic_DNA"/>
</dbReference>
<proteinExistence type="predicted"/>
<evidence type="ECO:0000313" key="3">
    <source>
        <dbReference type="Proteomes" id="UP000663824"/>
    </source>
</evidence>
<dbReference type="Proteomes" id="UP000663824">
    <property type="component" value="Unassembled WGS sequence"/>
</dbReference>
<accession>A0A816KJU7</accession>
<dbReference type="InterPro" id="IPR049427">
    <property type="entry name" value="Acyl-ACP_TE_C"/>
</dbReference>
<dbReference type="Pfam" id="PF20791">
    <property type="entry name" value="Acyl-ACP_TE_C"/>
    <property type="match status" value="1"/>
</dbReference>
<dbReference type="InterPro" id="IPR029069">
    <property type="entry name" value="HotDog_dom_sf"/>
</dbReference>
<sequence length="95" mass="11171">MSLCRIVRPYYPLFKRQNSSTTKSDFRDRSLYKYFVGFQTRWRDNDIYGHVNNVVYGEWVDSIVNKYLIEKCSLEPLKSPGRSRQINGSGRTGPL</sequence>
<protein>
    <recommendedName>
        <fullName evidence="1">Acyl-ACP thioesterase-like C-terminal domain-containing protein</fullName>
    </recommendedName>
</protein>
<feature type="domain" description="Acyl-ACP thioesterase-like C-terminal" evidence="1">
    <location>
        <begin position="37"/>
        <end position="73"/>
    </location>
</feature>
<evidence type="ECO:0000259" key="1">
    <source>
        <dbReference type="Pfam" id="PF20791"/>
    </source>
</evidence>
<comment type="caution">
    <text evidence="2">The sequence shown here is derived from an EMBL/GenBank/DDBJ whole genome shotgun (WGS) entry which is preliminary data.</text>
</comment>
<gene>
    <name evidence="2" type="ORF">MBJ925_LOCUS1856</name>
</gene>
<dbReference type="AlphaFoldDB" id="A0A816KJU7"/>
<reference evidence="2" key="1">
    <citation type="submission" date="2021-02" db="EMBL/GenBank/DDBJ databases">
        <authorList>
            <person name="Nowell W R."/>
        </authorList>
    </citation>
    <scope>NUCLEOTIDE SEQUENCE</scope>
</reference>